<dbReference type="EMBL" id="AQPF01000012">
    <property type="protein sequence ID" value="KAF0805866.1"/>
    <property type="molecule type" value="Genomic_DNA"/>
</dbReference>
<gene>
    <name evidence="2" type="ORF">A6D6_01922</name>
</gene>
<comment type="caution">
    <text evidence="2">The sequence shown here is derived from an EMBL/GenBank/DDBJ whole genome shotgun (WGS) entry which is preliminary data.</text>
</comment>
<dbReference type="Proteomes" id="UP000771797">
    <property type="component" value="Unassembled WGS sequence"/>
</dbReference>
<feature type="domain" description="PIN like" evidence="1">
    <location>
        <begin position="26"/>
        <end position="244"/>
    </location>
</feature>
<accession>A0ABQ6Y8K5</accession>
<keyword evidence="3" id="KW-1185">Reference proteome</keyword>
<evidence type="ECO:0000313" key="3">
    <source>
        <dbReference type="Proteomes" id="UP000771797"/>
    </source>
</evidence>
<name>A0ABQ6Y8K5_9GAMM</name>
<dbReference type="Pfam" id="PF18476">
    <property type="entry name" value="PIN_8"/>
    <property type="match status" value="1"/>
</dbReference>
<sequence>MRAKYGWCYPQTDDEIAAVWNEGILTVDANVLLDLYRYHEDTRNALLDALKGFAGRIWLSHQTAEEFFRNRKKVIVSAGNSFNDAEGKLADIQAGFVDPINRIKGNRIIPDSVAEDVQKALDTAIVTARGKVEKARENHPNFLQNDPILETLSDLFENAVGEPFDDDTLQTATQEGKRRVENKVPPGYMDAKKDGERPYGDYFMWRQILLHAAKEKKPIIFVTSEAKEDWWEKASGQTTGLYYELQKEAYEASGNRLLAYRTDRFFRYSEELKGESNESAAEEISALVKARATATPLVQVISQHEVTASQSKNEGALSVELRRPAYAFTCSGHLNPNMQCAPTMRVRLIEYPEGLPKHIVRSGAGTTFDFNIHMKSVAFEEYLPVGDYIFEYEANAEIEDDDGSGEREI</sequence>
<organism evidence="2 3">
    <name type="scientific">Alcanivorax xiamenensis</name>
    <dbReference type="NCBI Taxonomy" id="1177156"/>
    <lineage>
        <taxon>Bacteria</taxon>
        <taxon>Pseudomonadati</taxon>
        <taxon>Pseudomonadota</taxon>
        <taxon>Gammaproteobacteria</taxon>
        <taxon>Oceanospirillales</taxon>
        <taxon>Alcanivoracaceae</taxon>
        <taxon>Alcanivorax</taxon>
    </lineage>
</organism>
<dbReference type="RefSeq" id="WP_159660610.1">
    <property type="nucleotide sequence ID" value="NZ_AQPF01000012.1"/>
</dbReference>
<reference evidence="2 3" key="1">
    <citation type="submission" date="2012-09" db="EMBL/GenBank/DDBJ databases">
        <title>Genome Sequence of alkane-degrading Bacterium Alcanivorax sp. 6-D-6.</title>
        <authorList>
            <person name="Lai Q."/>
            <person name="Shao Z."/>
        </authorList>
    </citation>
    <scope>NUCLEOTIDE SEQUENCE [LARGE SCALE GENOMIC DNA]</scope>
    <source>
        <strain evidence="2 3">6-D-6</strain>
    </source>
</reference>
<protein>
    <recommendedName>
        <fullName evidence="1">PIN like domain-containing protein</fullName>
    </recommendedName>
</protein>
<dbReference type="InterPro" id="IPR041578">
    <property type="entry name" value="PIN_8"/>
</dbReference>
<evidence type="ECO:0000313" key="2">
    <source>
        <dbReference type="EMBL" id="KAF0805866.1"/>
    </source>
</evidence>
<evidence type="ECO:0000259" key="1">
    <source>
        <dbReference type="Pfam" id="PF18476"/>
    </source>
</evidence>
<proteinExistence type="predicted"/>